<evidence type="ECO:0000259" key="2">
    <source>
        <dbReference type="Pfam" id="PF22803"/>
    </source>
</evidence>
<dbReference type="InterPro" id="IPR054443">
    <property type="entry name" value="Y3-like_dom"/>
</dbReference>
<dbReference type="Proteomes" id="UP000663193">
    <property type="component" value="Chromosome 21"/>
</dbReference>
<organism evidence="3 4">
    <name type="scientific">Phaeosphaeria nodorum (strain SN15 / ATCC MYA-4574 / FGSC 10173)</name>
    <name type="common">Glume blotch fungus</name>
    <name type="synonym">Parastagonospora nodorum</name>
    <dbReference type="NCBI Taxonomy" id="321614"/>
    <lineage>
        <taxon>Eukaryota</taxon>
        <taxon>Fungi</taxon>
        <taxon>Dikarya</taxon>
        <taxon>Ascomycota</taxon>
        <taxon>Pezizomycotina</taxon>
        <taxon>Dothideomycetes</taxon>
        <taxon>Pleosporomycetidae</taxon>
        <taxon>Pleosporales</taxon>
        <taxon>Pleosporineae</taxon>
        <taxon>Phaeosphaeriaceae</taxon>
        <taxon>Parastagonospora</taxon>
    </lineage>
</organism>
<evidence type="ECO:0000256" key="1">
    <source>
        <dbReference type="SAM" id="SignalP"/>
    </source>
</evidence>
<sequence length="133" mass="15143">MHLLALFSFIATTIVAVPHNCYPRGEWWSPDYGHALDAVEDVCNTLADEFEPNETKYRCINSNKGHLKFEFWTQNAKTGYARVMEKSLCVHWLQLIVSGCWLGGTVTRDGWYYRADPNHGRCGSLDSVARTTI</sequence>
<dbReference type="OrthoDB" id="3770800at2759"/>
<reference evidence="4" key="1">
    <citation type="journal article" date="2021" name="BMC Genomics">
        <title>Chromosome-level genome assembly and manually-curated proteome of model necrotroph Parastagonospora nodorum Sn15 reveals a genome-wide trove of candidate effector homologs, and redundancy of virulence-related functions within an accessory chromosome.</title>
        <authorList>
            <person name="Bertazzoni S."/>
            <person name="Jones D.A.B."/>
            <person name="Phan H.T."/>
            <person name="Tan K.-C."/>
            <person name="Hane J.K."/>
        </authorList>
    </citation>
    <scope>NUCLEOTIDE SEQUENCE [LARGE SCALE GENOMIC DNA]</scope>
    <source>
        <strain evidence="4">SN15 / ATCC MYA-4574 / FGSC 10173)</strain>
    </source>
</reference>
<feature type="domain" description="Glycan binding protein Y3-like" evidence="2">
    <location>
        <begin position="39"/>
        <end position="122"/>
    </location>
</feature>
<dbReference type="Pfam" id="PF22803">
    <property type="entry name" value="GBD_Y3"/>
    <property type="match status" value="1"/>
</dbReference>
<keyword evidence="1" id="KW-0732">Signal</keyword>
<gene>
    <name evidence="3" type="ORF">JI435_446780</name>
</gene>
<accession>A0A7U2ICA1</accession>
<name>A0A7U2ICA1_PHANO</name>
<feature type="chain" id="PRO_5030707839" description="Glycan binding protein Y3-like domain-containing protein" evidence="1">
    <location>
        <begin position="17"/>
        <end position="133"/>
    </location>
</feature>
<dbReference type="AlphaFoldDB" id="A0A7U2ICA1"/>
<feature type="signal peptide" evidence="1">
    <location>
        <begin position="1"/>
        <end position="16"/>
    </location>
</feature>
<keyword evidence="4" id="KW-1185">Reference proteome</keyword>
<dbReference type="VEuPathDB" id="FungiDB:JI435_446780"/>
<evidence type="ECO:0000313" key="4">
    <source>
        <dbReference type="Proteomes" id="UP000663193"/>
    </source>
</evidence>
<dbReference type="EMBL" id="CP069043">
    <property type="protein sequence ID" value="QRD07040.1"/>
    <property type="molecule type" value="Genomic_DNA"/>
</dbReference>
<evidence type="ECO:0000313" key="3">
    <source>
        <dbReference type="EMBL" id="QRD07040.1"/>
    </source>
</evidence>
<protein>
    <recommendedName>
        <fullName evidence="2">Glycan binding protein Y3-like domain-containing protein</fullName>
    </recommendedName>
</protein>
<proteinExistence type="predicted"/>